<proteinExistence type="predicted"/>
<evidence type="ECO:0000313" key="3">
    <source>
        <dbReference type="EMBL" id="BES91953.1"/>
    </source>
</evidence>
<keyword evidence="1" id="KW-0175">Coiled coil</keyword>
<gene>
    <name evidence="3" type="ORF">NTJ_04761</name>
</gene>
<organism evidence="3 4">
    <name type="scientific">Nesidiocoris tenuis</name>
    <dbReference type="NCBI Taxonomy" id="355587"/>
    <lineage>
        <taxon>Eukaryota</taxon>
        <taxon>Metazoa</taxon>
        <taxon>Ecdysozoa</taxon>
        <taxon>Arthropoda</taxon>
        <taxon>Hexapoda</taxon>
        <taxon>Insecta</taxon>
        <taxon>Pterygota</taxon>
        <taxon>Neoptera</taxon>
        <taxon>Paraneoptera</taxon>
        <taxon>Hemiptera</taxon>
        <taxon>Heteroptera</taxon>
        <taxon>Panheteroptera</taxon>
        <taxon>Cimicomorpha</taxon>
        <taxon>Miridae</taxon>
        <taxon>Dicyphina</taxon>
        <taxon>Nesidiocoris</taxon>
    </lineage>
</organism>
<evidence type="ECO:0000256" key="1">
    <source>
        <dbReference type="SAM" id="Coils"/>
    </source>
</evidence>
<evidence type="ECO:0000313" key="4">
    <source>
        <dbReference type="Proteomes" id="UP001307889"/>
    </source>
</evidence>
<evidence type="ECO:0000256" key="2">
    <source>
        <dbReference type="SAM" id="SignalP"/>
    </source>
</evidence>
<feature type="signal peptide" evidence="2">
    <location>
        <begin position="1"/>
        <end position="24"/>
    </location>
</feature>
<keyword evidence="2" id="KW-0732">Signal</keyword>
<name>A0ABN7AIR2_9HEMI</name>
<dbReference type="EMBL" id="AP028911">
    <property type="protein sequence ID" value="BES91953.1"/>
    <property type="molecule type" value="Genomic_DNA"/>
</dbReference>
<protein>
    <submittedName>
        <fullName evidence="3">Uncharacterized protein</fullName>
    </submittedName>
</protein>
<feature type="chain" id="PRO_5046341474" evidence="2">
    <location>
        <begin position="25"/>
        <end position="125"/>
    </location>
</feature>
<accession>A0ABN7AIR2</accession>
<dbReference type="Proteomes" id="UP001307889">
    <property type="component" value="Chromosome 3"/>
</dbReference>
<sequence>MKFFVASLIAALCVAAVSPSPLEAEERGIKDSILAVSRNVAAATTAALQAAKGKAAEFAKILGQKKNEALAQLKELKEQLLAEAKIALAQAIDQAKQAAAQKLVEEINKQVAQLGNIKDQIEKLQ</sequence>
<keyword evidence="4" id="KW-1185">Reference proteome</keyword>
<feature type="coiled-coil region" evidence="1">
    <location>
        <begin position="59"/>
        <end position="124"/>
    </location>
</feature>
<reference evidence="3 4" key="1">
    <citation type="submission" date="2023-09" db="EMBL/GenBank/DDBJ databases">
        <title>Nesidiocoris tenuis whole genome shotgun sequence.</title>
        <authorList>
            <person name="Shibata T."/>
            <person name="Shimoda M."/>
            <person name="Kobayashi T."/>
            <person name="Uehara T."/>
        </authorList>
    </citation>
    <scope>NUCLEOTIDE SEQUENCE [LARGE SCALE GENOMIC DNA]</scope>
    <source>
        <strain evidence="3 4">Japan</strain>
    </source>
</reference>